<reference evidence="19" key="1">
    <citation type="submission" date="2021-04" db="EMBL/GenBank/DDBJ databases">
        <title>Isolation and polyphasic classification of algal microorganism.</title>
        <authorList>
            <person name="Wang S."/>
        </authorList>
    </citation>
    <scope>NUCLEOTIDE SEQUENCE</scope>
    <source>
        <strain evidence="19">720a</strain>
    </source>
</reference>
<dbReference type="Gene3D" id="3.30.1490.20">
    <property type="entry name" value="ATP-grasp fold, A domain"/>
    <property type="match status" value="1"/>
</dbReference>
<comment type="subunit">
    <text evidence="16">Composed of two chains; the small (or glutamine) chain promotes the hydrolysis of glutamine to ammonia, which is used by the large (or ammonia) chain to synthesize carbamoyl phosphate. Tetramer of heterodimers (alpha,beta)4.</text>
</comment>
<dbReference type="InterPro" id="IPR016185">
    <property type="entry name" value="PreATP-grasp_dom_sf"/>
</dbReference>
<dbReference type="FunFam" id="3.40.50.20:FF:000002">
    <property type="entry name" value="Carbamoyl-phosphate synthase large chain"/>
    <property type="match status" value="1"/>
</dbReference>
<feature type="binding site" evidence="16">
    <location>
        <position position="826"/>
    </location>
    <ligand>
        <name>Mg(2+)</name>
        <dbReference type="ChEBI" id="CHEBI:18420"/>
        <label>3</label>
    </ligand>
</feature>
<proteinExistence type="inferred from homology"/>
<feature type="binding site" evidence="16">
    <location>
        <position position="176"/>
    </location>
    <ligand>
        <name>ATP</name>
        <dbReference type="ChEBI" id="CHEBI:30616"/>
        <label>1</label>
    </ligand>
</feature>
<comment type="pathway">
    <text evidence="2 16">Amino-acid biosynthesis; L-arginine biosynthesis; carbamoyl phosphate from bicarbonate: step 1/1.</text>
</comment>
<dbReference type="HAMAP" id="MF_01210_B">
    <property type="entry name" value="CPSase_L_chain_B"/>
    <property type="match status" value="1"/>
</dbReference>
<keyword evidence="6 16" id="KW-0028">Amino-acid biosynthesis</keyword>
<dbReference type="PRINTS" id="PR00098">
    <property type="entry name" value="CPSASE"/>
</dbReference>
<feature type="binding site" evidence="16">
    <location>
        <position position="298"/>
    </location>
    <ligand>
        <name>ATP</name>
        <dbReference type="ChEBI" id="CHEBI:30616"/>
        <label>1</label>
    </ligand>
</feature>
<dbReference type="Proteomes" id="UP000675284">
    <property type="component" value="Unassembled WGS sequence"/>
</dbReference>
<dbReference type="FunFam" id="3.30.470.20:FF:000026">
    <property type="entry name" value="Carbamoyl-phosphate synthase large chain"/>
    <property type="match status" value="1"/>
</dbReference>
<dbReference type="FunFam" id="3.40.50.20:FF:000001">
    <property type="entry name" value="Carbamoyl-phosphate synthase large chain"/>
    <property type="match status" value="1"/>
</dbReference>
<dbReference type="GO" id="GO:0044205">
    <property type="term" value="P:'de novo' UMP biosynthetic process"/>
    <property type="evidence" value="ECO:0007669"/>
    <property type="project" value="UniProtKB-UniRule"/>
</dbReference>
<feature type="binding site" evidence="16">
    <location>
        <position position="300"/>
    </location>
    <ligand>
        <name>Mn(2+)</name>
        <dbReference type="ChEBI" id="CHEBI:29035"/>
        <label>2</label>
    </ligand>
</feature>
<dbReference type="SUPFAM" id="SSF48108">
    <property type="entry name" value="Carbamoyl phosphate synthetase, large subunit connection domain"/>
    <property type="match status" value="1"/>
</dbReference>
<feature type="binding site" evidence="16">
    <location>
        <position position="242"/>
    </location>
    <ligand>
        <name>ATP</name>
        <dbReference type="ChEBI" id="CHEBI:30616"/>
        <label>1</label>
    </ligand>
</feature>
<evidence type="ECO:0000256" key="4">
    <source>
        <dbReference type="ARBA" id="ARBA00022571"/>
    </source>
</evidence>
<dbReference type="SUPFAM" id="SSF56059">
    <property type="entry name" value="Glutathione synthetase ATP-binding domain-like"/>
    <property type="match status" value="2"/>
</dbReference>
<feature type="binding site" evidence="16">
    <location>
        <position position="786"/>
    </location>
    <ligand>
        <name>ATP</name>
        <dbReference type="ChEBI" id="CHEBI:30616"/>
        <label>2</label>
    </ligand>
</feature>
<evidence type="ECO:0000256" key="5">
    <source>
        <dbReference type="ARBA" id="ARBA00022598"/>
    </source>
</evidence>
<keyword evidence="20" id="KW-1185">Reference proteome</keyword>
<dbReference type="InterPro" id="IPR013815">
    <property type="entry name" value="ATP_grasp_subdomain_1"/>
</dbReference>
<comment type="caution">
    <text evidence="16">Lacks conserved residue(s) required for the propagation of feature annotation.</text>
</comment>
<evidence type="ECO:0000256" key="10">
    <source>
        <dbReference type="ARBA" id="ARBA00022840"/>
    </source>
</evidence>
<evidence type="ECO:0000259" key="18">
    <source>
        <dbReference type="PROSITE" id="PS51855"/>
    </source>
</evidence>
<feature type="binding site" evidence="16">
    <location>
        <position position="284"/>
    </location>
    <ligand>
        <name>Mn(2+)</name>
        <dbReference type="ChEBI" id="CHEBI:29035"/>
        <label>1</label>
    </ligand>
</feature>
<dbReference type="InterPro" id="IPR006275">
    <property type="entry name" value="CPSase_lsu"/>
</dbReference>
<feature type="binding site" evidence="16">
    <location>
        <position position="169"/>
    </location>
    <ligand>
        <name>ATP</name>
        <dbReference type="ChEBI" id="CHEBI:30616"/>
        <label>1</label>
    </ligand>
</feature>
<dbReference type="PROSITE" id="PS00866">
    <property type="entry name" value="CPSASE_1"/>
    <property type="match status" value="1"/>
</dbReference>
<dbReference type="InterPro" id="IPR036914">
    <property type="entry name" value="MGS-like_dom_sf"/>
</dbReference>
<feature type="binding site" evidence="16">
    <location>
        <position position="241"/>
    </location>
    <ligand>
        <name>ATP</name>
        <dbReference type="ChEBI" id="CHEBI:30616"/>
        <label>1</label>
    </ligand>
</feature>
<feature type="binding site" evidence="16">
    <location>
        <position position="826"/>
    </location>
    <ligand>
        <name>ATP</name>
        <dbReference type="ChEBI" id="CHEBI:30616"/>
        <label>2</label>
    </ligand>
</feature>
<feature type="binding site" evidence="16">
    <location>
        <position position="129"/>
    </location>
    <ligand>
        <name>ATP</name>
        <dbReference type="ChEBI" id="CHEBI:30616"/>
        <label>1</label>
    </ligand>
</feature>
<dbReference type="InterPro" id="IPR058047">
    <property type="entry name" value="CPSase_preATP-grasp"/>
</dbReference>
<dbReference type="Gene3D" id="3.40.50.1380">
    <property type="entry name" value="Methylglyoxal synthase-like domain"/>
    <property type="match status" value="1"/>
</dbReference>
<dbReference type="InterPro" id="IPR005479">
    <property type="entry name" value="CPAse_ATP-bd"/>
</dbReference>
<dbReference type="InterPro" id="IPR011761">
    <property type="entry name" value="ATP-grasp"/>
</dbReference>
<dbReference type="GO" id="GO:0004088">
    <property type="term" value="F:carbamoyl-phosphate synthase (glutamine-hydrolyzing) activity"/>
    <property type="evidence" value="ECO:0007669"/>
    <property type="project" value="UniProtKB-UniRule"/>
</dbReference>
<dbReference type="InterPro" id="IPR005480">
    <property type="entry name" value="CPSase_lsu_oligo"/>
</dbReference>
<keyword evidence="7" id="KW-0479">Metal-binding</keyword>
<feature type="binding site" evidence="16">
    <location>
        <position position="783"/>
    </location>
    <ligand>
        <name>ATP</name>
        <dbReference type="ChEBI" id="CHEBI:30616"/>
        <label>2</label>
    </ligand>
</feature>
<feature type="binding site" evidence="16">
    <location>
        <position position="243"/>
    </location>
    <ligand>
        <name>ATP</name>
        <dbReference type="ChEBI" id="CHEBI:30616"/>
        <label>1</label>
    </ligand>
</feature>
<keyword evidence="11" id="KW-0460">Magnesium</keyword>
<dbReference type="FunFam" id="1.10.1030.10:FF:000002">
    <property type="entry name" value="Carbamoyl-phosphate synthase large chain"/>
    <property type="match status" value="1"/>
</dbReference>
<evidence type="ECO:0000256" key="2">
    <source>
        <dbReference type="ARBA" id="ARBA00005077"/>
    </source>
</evidence>
<feature type="binding site" evidence="16">
    <location>
        <position position="300"/>
    </location>
    <ligand>
        <name>Mg(2+)</name>
        <dbReference type="ChEBI" id="CHEBI:18420"/>
        <label>2</label>
    </ligand>
</feature>
<dbReference type="NCBIfam" id="NF009455">
    <property type="entry name" value="PRK12815.1"/>
    <property type="match status" value="1"/>
</dbReference>
<dbReference type="NCBIfam" id="NF003671">
    <property type="entry name" value="PRK05294.1"/>
    <property type="match status" value="1"/>
</dbReference>
<feature type="domain" description="MGS-like" evidence="18">
    <location>
        <begin position="935"/>
        <end position="1073"/>
    </location>
</feature>
<dbReference type="AlphaFoldDB" id="A0A941DSF3"/>
<dbReference type="GO" id="GO:0006541">
    <property type="term" value="P:glutamine metabolic process"/>
    <property type="evidence" value="ECO:0007669"/>
    <property type="project" value="TreeGrafter"/>
</dbReference>
<keyword evidence="4 16" id="KW-0055">Arginine biosynthesis</keyword>
<evidence type="ECO:0000256" key="7">
    <source>
        <dbReference type="ARBA" id="ARBA00022723"/>
    </source>
</evidence>
<evidence type="ECO:0000256" key="15">
    <source>
        <dbReference type="ARBA" id="ARBA00048816"/>
    </source>
</evidence>
<sequence length="1095" mass="121939">MRNCSSLKKVLVIGSGPIVIGQAAEFDYAGTQACLALKEEGIEVILANNNPATIMTDKHIAHKVYMEPLQVESLATIIAKEKPDGLIGTLGGQTGLNLTIALHDQGILEEHQVNILGTSVQSIRKGESREEFRQLMLDLHEPVSQSKVVETLEEGLDFVKEIGYPVILRPAYTLGGEGGGFAYNEPELMDRLQKALELSPIQQVLVERSIKGWKEIEYEVIRDVNDTCVIVCNMENIDPVGVHTGDSMVVAPSQTLSDTQYQLLRSSSLKVIRALGVVGGCNIQFALNPHSNDYYIIEVNPRVSRSSALASKATGYPIARIATKCAIGQQLDEIINPITGNTYASFEPALDYCVVKLPRFSYDKFTEADRTLGTQMKATGEVMAIDRTFEGALNKAVRSLELNVNSMHWPKMTQITFRRLQELLETPNDLRLFAINEAFKRGWNVWQIKEMTQIDLWYLRKIEHIVLFEQWVAKKSIATIDREALQKAKRFNISDERIAFLLGVTSKEIRARYEEVQLKPVYKLVDTCAGEFDAVTPYYYSTWHGQDEVAIKRDKKKILVLGSGPIRIGQGVEFDYCSVHAALAVKKLGYEAIVINNNPETVSTDYSIADRLYFEPLALEDVLHVARKEGVEGVILQFGGQTAINLANDLKREGIKVMGTLPEHIDQMEDREQFYHLLDTLSIDHMKGDIVKNLDELTVSINELGFPVLIRPSYVIGGQSMFICNNKSELHDIVDRIQYDTNDRCWPLLIDSYLPGKECEMDVISDGSDIVVPGIFEHVEKAGVHSGDSMAMFPPFSLSKSEKEEMTFIARQIASSVPIIGIMNIQFVIHKGVVYVLEVNPRASRTVPIMSKVTDIAMVELAVKVQLGHSIKELSSQLNLCAEPSYVTLKAPIFSAGKLKGVDHLLGPEMKSTGEIITISQTKEEVFSKVLSIHMKLHTTKKPLIFVSIAERMKAGSLARIQSCIQTGASIMATQGTADYLASHGLTVIAIPKDRESIFTAVEKLKPDIILNIPEQGRKKGKMGFYLRELAVRFQTPCFTSLETFEALVMGGQTIKNNAVHALQDYLNCDSKKVILNNLKGVELDITEMVHSKDE</sequence>
<comment type="pathway">
    <text evidence="16">Pyrimidine metabolism; UMP biosynthesis via de novo pathway; (S)-dihydroorotate from bicarbonate: step 1/3.</text>
</comment>
<evidence type="ECO:0000256" key="11">
    <source>
        <dbReference type="ARBA" id="ARBA00022842"/>
    </source>
</evidence>
<feature type="binding site" evidence="16">
    <location>
        <position position="284"/>
    </location>
    <ligand>
        <name>Mg(2+)</name>
        <dbReference type="ChEBI" id="CHEBI:18420"/>
        <label>1</label>
    </ligand>
</feature>
<dbReference type="InterPro" id="IPR005483">
    <property type="entry name" value="CPSase_dom"/>
</dbReference>
<dbReference type="GO" id="GO:0004087">
    <property type="term" value="F:carbamoyl-phosphate synthase (ammonia) activity"/>
    <property type="evidence" value="ECO:0007669"/>
    <property type="project" value="UniProtKB-EC"/>
</dbReference>
<protein>
    <recommendedName>
        <fullName evidence="16">Carbamoyl phosphate synthase large chain</fullName>
        <ecNumber evidence="16">6.3.4.16</ecNumber>
        <ecNumber evidence="16">6.3.5.5</ecNumber>
    </recommendedName>
    <alternativeName>
        <fullName evidence="16">Carbamoyl phosphate synthetase ammonia chain</fullName>
    </alternativeName>
</protein>
<feature type="binding site" evidence="16">
    <location>
        <position position="711"/>
    </location>
    <ligand>
        <name>ATP</name>
        <dbReference type="ChEBI" id="CHEBI:30616"/>
        <label>2</label>
    </ligand>
</feature>
<comment type="function">
    <text evidence="16">Large subunit of the glutamine-dependent carbamoyl phosphate synthetase (CPSase). CPSase catalyzes the formation of carbamoyl phosphate from the ammonia moiety of glutamine, carbonate, and phosphate donated by ATP, constituting the first step of 2 biosynthetic pathways, one leading to arginine and/or urea and the other to pyrimidine nucleotides. The large subunit (synthetase) binds the substrates ammonia (free or transferred from glutamine from the small subunit), hydrogencarbonate and ATP and carries out an ATP-coupled ligase reaction, activating hydrogencarbonate by forming carboxy phosphate which reacts with ammonia to form carbamoyl phosphate.</text>
</comment>
<dbReference type="PROSITE" id="PS51855">
    <property type="entry name" value="MGS"/>
    <property type="match status" value="1"/>
</dbReference>
<evidence type="ECO:0000256" key="9">
    <source>
        <dbReference type="ARBA" id="ARBA00022741"/>
    </source>
</evidence>
<feature type="binding site" evidence="16">
    <location>
        <position position="215"/>
    </location>
    <ligand>
        <name>ATP</name>
        <dbReference type="ChEBI" id="CHEBI:30616"/>
        <label>1</label>
    </ligand>
</feature>
<dbReference type="Pfam" id="PF02142">
    <property type="entry name" value="MGS"/>
    <property type="match status" value="1"/>
</dbReference>
<evidence type="ECO:0000256" key="14">
    <source>
        <dbReference type="ARBA" id="ARBA00047359"/>
    </source>
</evidence>
<dbReference type="PANTHER" id="PTHR11405">
    <property type="entry name" value="CARBAMOYLTRANSFERASE FAMILY MEMBER"/>
    <property type="match status" value="1"/>
</dbReference>
<dbReference type="InterPro" id="IPR036897">
    <property type="entry name" value="CarbamoylP_synth_lsu_oligo_sf"/>
</dbReference>
<comment type="cofactor">
    <cofactor evidence="1">
        <name>Mn(2+)</name>
        <dbReference type="ChEBI" id="CHEBI:29035"/>
    </cofactor>
</comment>
<dbReference type="SUPFAM" id="SSF52335">
    <property type="entry name" value="Methylglyoxal synthase-like"/>
    <property type="match status" value="1"/>
</dbReference>
<evidence type="ECO:0000259" key="17">
    <source>
        <dbReference type="PROSITE" id="PS50975"/>
    </source>
</evidence>
<feature type="binding site" evidence="16">
    <location>
        <position position="208"/>
    </location>
    <ligand>
        <name>ATP</name>
        <dbReference type="ChEBI" id="CHEBI:30616"/>
        <label>1</label>
    </ligand>
</feature>
<organism evidence="19 20">
    <name type="scientific">Virgibacillus salarius</name>
    <dbReference type="NCBI Taxonomy" id="447199"/>
    <lineage>
        <taxon>Bacteria</taxon>
        <taxon>Bacillati</taxon>
        <taxon>Bacillota</taxon>
        <taxon>Bacilli</taxon>
        <taxon>Bacillales</taxon>
        <taxon>Bacillaceae</taxon>
        <taxon>Virgibacillus</taxon>
    </lineage>
</organism>
<keyword evidence="9 16" id="KW-0547">Nucleotide-binding</keyword>
<feature type="binding site" evidence="16">
    <location>
        <position position="752"/>
    </location>
    <ligand>
        <name>ATP</name>
        <dbReference type="ChEBI" id="CHEBI:30616"/>
        <label>2</label>
    </ligand>
</feature>
<feature type="binding site" evidence="16">
    <location>
        <position position="826"/>
    </location>
    <ligand>
        <name>Mn(2+)</name>
        <dbReference type="ChEBI" id="CHEBI:29035"/>
        <label>3</label>
    </ligand>
</feature>
<feature type="binding site" evidence="16">
    <location>
        <position position="838"/>
    </location>
    <ligand>
        <name>Mn(2+)</name>
        <dbReference type="ChEBI" id="CHEBI:29035"/>
        <label>3</label>
    </ligand>
</feature>
<feature type="binding site" evidence="16">
    <location>
        <position position="298"/>
    </location>
    <ligand>
        <name>Mg(2+)</name>
        <dbReference type="ChEBI" id="CHEBI:18420"/>
        <label>1</label>
    </ligand>
</feature>
<comment type="catalytic activity">
    <reaction evidence="14 16">
        <text>hydrogencarbonate + NH4(+) + 2 ATP = carbamoyl phosphate + 2 ADP + phosphate + 2 H(+)</text>
        <dbReference type="Rhea" id="RHEA:18029"/>
        <dbReference type="ChEBI" id="CHEBI:15378"/>
        <dbReference type="ChEBI" id="CHEBI:17544"/>
        <dbReference type="ChEBI" id="CHEBI:28938"/>
        <dbReference type="ChEBI" id="CHEBI:30616"/>
        <dbReference type="ChEBI" id="CHEBI:43474"/>
        <dbReference type="ChEBI" id="CHEBI:58228"/>
        <dbReference type="ChEBI" id="CHEBI:456216"/>
        <dbReference type="EC" id="6.3.4.16"/>
    </reaction>
</comment>
<dbReference type="SUPFAM" id="SSF52440">
    <property type="entry name" value="PreATP-grasp domain"/>
    <property type="match status" value="2"/>
</dbReference>
<feature type="binding site" evidence="16">
    <location>
        <position position="838"/>
    </location>
    <ligand>
        <name>Mn(2+)</name>
        <dbReference type="ChEBI" id="CHEBI:29035"/>
        <label>4</label>
    </ligand>
</feature>
<keyword evidence="8 16" id="KW-0677">Repeat</keyword>
<feature type="domain" description="ATP-grasp" evidence="17">
    <location>
        <begin position="675"/>
        <end position="867"/>
    </location>
</feature>
<feature type="binding site" evidence="16">
    <location>
        <position position="784"/>
    </location>
    <ligand>
        <name>ATP</name>
        <dbReference type="ChEBI" id="CHEBI:30616"/>
        <label>2</label>
    </ligand>
</feature>
<dbReference type="PROSITE" id="PS50975">
    <property type="entry name" value="ATP_GRASP"/>
    <property type="match status" value="2"/>
</dbReference>
<evidence type="ECO:0000256" key="16">
    <source>
        <dbReference type="HAMAP-Rule" id="MF_01210"/>
    </source>
</evidence>
<feature type="region of interest" description="Allosteric domain" evidence="16">
    <location>
        <begin position="936"/>
        <end position="1095"/>
    </location>
</feature>
<evidence type="ECO:0000313" key="19">
    <source>
        <dbReference type="EMBL" id="MBR7794662.1"/>
    </source>
</evidence>
<evidence type="ECO:0000313" key="20">
    <source>
        <dbReference type="Proteomes" id="UP000675284"/>
    </source>
</evidence>
<keyword evidence="12 16" id="KW-0665">Pyrimidine biosynthesis</keyword>
<feature type="binding site" evidence="16">
    <location>
        <position position="298"/>
    </location>
    <ligand>
        <name>Mn(2+)</name>
        <dbReference type="ChEBI" id="CHEBI:29035"/>
        <label>2</label>
    </ligand>
</feature>
<feature type="binding site" evidence="16">
    <location>
        <position position="838"/>
    </location>
    <ligand>
        <name>ATP</name>
        <dbReference type="ChEBI" id="CHEBI:30616"/>
        <label>2</label>
    </ligand>
</feature>
<gene>
    <name evidence="16 19" type="primary">carB</name>
    <name evidence="19" type="ORF">KCX74_01240</name>
</gene>
<evidence type="ECO:0000256" key="12">
    <source>
        <dbReference type="ARBA" id="ARBA00022975"/>
    </source>
</evidence>
<feature type="region of interest" description="Carboxyphosphate synthetic domain" evidence="16">
    <location>
        <begin position="1"/>
        <end position="401"/>
    </location>
</feature>
<dbReference type="SMART" id="SM00851">
    <property type="entry name" value="MGS"/>
    <property type="match status" value="1"/>
</dbReference>
<dbReference type="EMBL" id="JAGSOT010000002">
    <property type="protein sequence ID" value="MBR7794662.1"/>
    <property type="molecule type" value="Genomic_DNA"/>
</dbReference>
<keyword evidence="13" id="KW-0464">Manganese</keyword>
<evidence type="ECO:0000256" key="13">
    <source>
        <dbReference type="ARBA" id="ARBA00023211"/>
    </source>
</evidence>
<comment type="domain">
    <text evidence="16">The large subunit is composed of 2 ATP-grasp domains that are involved in binding the 2 ATP molecules needed for carbamoyl phosphate synthesis. The N-terminal ATP-grasp domain (referred to as the carboxyphosphate synthetic component) catalyzes the ATP-dependent phosphorylation of hydrogencarbonate to carboxyphosphate and the subsequent nucleophilic attack by ammonia to form a carbamate intermediate. The C-terminal ATP-grasp domain (referred to as the carbamoyl phosphate synthetic component) then catalyzes the phosphorylation of carbamate with the second ATP to form the end product carbamoyl phosphate. The reactive and unstable enzyme intermediates are sequentially channeled from one active site to the next through the interior of the protein over a distance of at least 96 A.</text>
</comment>
<feature type="binding site" evidence="16">
    <location>
        <position position="838"/>
    </location>
    <ligand>
        <name>Mg(2+)</name>
        <dbReference type="ChEBI" id="CHEBI:18420"/>
        <label>4</label>
    </ligand>
</feature>
<evidence type="ECO:0000256" key="6">
    <source>
        <dbReference type="ARBA" id="ARBA00022605"/>
    </source>
</evidence>
<feature type="binding site" evidence="16">
    <location>
        <position position="175"/>
    </location>
    <ligand>
        <name>ATP</name>
        <dbReference type="ChEBI" id="CHEBI:30616"/>
        <label>1</label>
    </ligand>
</feature>
<feature type="binding site" evidence="16">
    <location>
        <position position="754"/>
    </location>
    <ligand>
        <name>ATP</name>
        <dbReference type="ChEBI" id="CHEBI:30616"/>
        <label>2</label>
    </ligand>
</feature>
<feature type="binding site" evidence="16">
    <location>
        <position position="284"/>
    </location>
    <ligand>
        <name>ATP</name>
        <dbReference type="ChEBI" id="CHEBI:30616"/>
        <label>1</label>
    </ligand>
</feature>
<dbReference type="Pfam" id="PF25596">
    <property type="entry name" value="CPSase_L_D1"/>
    <property type="match status" value="2"/>
</dbReference>
<dbReference type="InterPro" id="IPR011607">
    <property type="entry name" value="MGS-like_dom"/>
</dbReference>
<dbReference type="Gene3D" id="3.40.50.20">
    <property type="match status" value="2"/>
</dbReference>
<feature type="binding site" evidence="16">
    <location>
        <position position="840"/>
    </location>
    <ligand>
        <name>Mn(2+)</name>
        <dbReference type="ChEBI" id="CHEBI:29035"/>
        <label>4</label>
    </ligand>
</feature>
<dbReference type="GO" id="GO:0006526">
    <property type="term" value="P:L-arginine biosynthetic process"/>
    <property type="evidence" value="ECO:0007669"/>
    <property type="project" value="UniProtKB-UniRule"/>
</dbReference>
<feature type="binding site" evidence="16">
    <location>
        <position position="758"/>
    </location>
    <ligand>
        <name>ATP</name>
        <dbReference type="ChEBI" id="CHEBI:30616"/>
        <label>2</label>
    </ligand>
</feature>
<evidence type="ECO:0000256" key="8">
    <source>
        <dbReference type="ARBA" id="ARBA00022737"/>
    </source>
</evidence>
<evidence type="ECO:0000256" key="1">
    <source>
        <dbReference type="ARBA" id="ARBA00001936"/>
    </source>
</evidence>
<dbReference type="Gene3D" id="1.10.1030.10">
    <property type="entry name" value="Carbamoyl-phosphate synthetase, large subunit oligomerisation domain"/>
    <property type="match status" value="1"/>
</dbReference>
<dbReference type="Pfam" id="PF02786">
    <property type="entry name" value="CPSase_L_D2"/>
    <property type="match status" value="2"/>
</dbReference>
<accession>A0A941DSF3</accession>
<feature type="binding site" evidence="16">
    <location>
        <position position="210"/>
    </location>
    <ligand>
        <name>ATP</name>
        <dbReference type="ChEBI" id="CHEBI:30616"/>
        <label>1</label>
    </ligand>
</feature>
<dbReference type="EC" id="6.3.4.16" evidence="16"/>
<feature type="binding site" evidence="16">
    <location>
        <position position="840"/>
    </location>
    <ligand>
        <name>Mg(2+)</name>
        <dbReference type="ChEBI" id="CHEBI:18420"/>
        <label>4</label>
    </ligand>
</feature>
<feature type="binding site" evidence="16">
    <location>
        <position position="838"/>
    </location>
    <ligand>
        <name>Mg(2+)</name>
        <dbReference type="ChEBI" id="CHEBI:18420"/>
        <label>3</label>
    </ligand>
</feature>
<comment type="caution">
    <text evidence="19">The sequence shown here is derived from an EMBL/GenBank/DDBJ whole genome shotgun (WGS) entry which is preliminary data.</text>
</comment>
<dbReference type="GO" id="GO:0005737">
    <property type="term" value="C:cytoplasm"/>
    <property type="evidence" value="ECO:0007669"/>
    <property type="project" value="TreeGrafter"/>
</dbReference>
<feature type="binding site" evidence="16">
    <location>
        <position position="298"/>
    </location>
    <ligand>
        <name>Mn(2+)</name>
        <dbReference type="ChEBI" id="CHEBI:29035"/>
        <label>1</label>
    </ligand>
</feature>
<dbReference type="NCBIfam" id="TIGR01369">
    <property type="entry name" value="CPSaseII_lrg"/>
    <property type="match status" value="1"/>
</dbReference>
<dbReference type="GO" id="GO:0046872">
    <property type="term" value="F:metal ion binding"/>
    <property type="evidence" value="ECO:0007669"/>
    <property type="project" value="UniProtKB-KW"/>
</dbReference>
<keyword evidence="10 16" id="KW-0067">ATP-binding</keyword>
<dbReference type="FunFam" id="3.30.470.20:FF:000001">
    <property type="entry name" value="Carbamoyl-phosphate synthase large chain"/>
    <property type="match status" value="1"/>
</dbReference>
<dbReference type="RefSeq" id="WP_166529816.1">
    <property type="nucleotide sequence ID" value="NZ_CP115959.1"/>
</dbReference>
<dbReference type="SMART" id="SM01096">
    <property type="entry name" value="CPSase_L_D3"/>
    <property type="match status" value="1"/>
</dbReference>
<dbReference type="PANTHER" id="PTHR11405:SF53">
    <property type="entry name" value="CARBAMOYL-PHOSPHATE SYNTHASE [AMMONIA], MITOCHONDRIAL"/>
    <property type="match status" value="1"/>
</dbReference>
<comment type="cofactor">
    <cofactor evidence="16">
        <name>Mg(2+)</name>
        <dbReference type="ChEBI" id="CHEBI:18420"/>
    </cofactor>
    <cofactor evidence="16">
        <name>Mn(2+)</name>
        <dbReference type="ChEBI" id="CHEBI:29035"/>
    </cofactor>
    <text evidence="16">Binds 4 Mg(2+) or Mn(2+) ions per subunit.</text>
</comment>
<dbReference type="EC" id="6.3.5.5" evidence="16"/>
<keyword evidence="5 16" id="KW-0436">Ligase</keyword>
<dbReference type="GO" id="GO:0005524">
    <property type="term" value="F:ATP binding"/>
    <property type="evidence" value="ECO:0007669"/>
    <property type="project" value="UniProtKB-UniRule"/>
</dbReference>
<evidence type="ECO:0000256" key="3">
    <source>
        <dbReference type="ARBA" id="ARBA00009799"/>
    </source>
</evidence>
<comment type="catalytic activity">
    <reaction evidence="15 16">
        <text>hydrogencarbonate + L-glutamine + 2 ATP + H2O = carbamoyl phosphate + L-glutamate + 2 ADP + phosphate + 2 H(+)</text>
        <dbReference type="Rhea" id="RHEA:18633"/>
        <dbReference type="ChEBI" id="CHEBI:15377"/>
        <dbReference type="ChEBI" id="CHEBI:15378"/>
        <dbReference type="ChEBI" id="CHEBI:17544"/>
        <dbReference type="ChEBI" id="CHEBI:29985"/>
        <dbReference type="ChEBI" id="CHEBI:30616"/>
        <dbReference type="ChEBI" id="CHEBI:43474"/>
        <dbReference type="ChEBI" id="CHEBI:58228"/>
        <dbReference type="ChEBI" id="CHEBI:58359"/>
        <dbReference type="ChEBI" id="CHEBI:456216"/>
        <dbReference type="EC" id="6.3.5.5"/>
    </reaction>
</comment>
<feature type="binding site" evidence="16">
    <location>
        <position position="785"/>
    </location>
    <ligand>
        <name>ATP</name>
        <dbReference type="ChEBI" id="CHEBI:30616"/>
        <label>2</label>
    </ligand>
</feature>
<dbReference type="PROSITE" id="PS00867">
    <property type="entry name" value="CPSASE_2"/>
    <property type="match status" value="2"/>
</dbReference>
<name>A0A941DSF3_9BACI</name>
<feature type="domain" description="ATP-grasp" evidence="17">
    <location>
        <begin position="133"/>
        <end position="327"/>
    </location>
</feature>
<comment type="similarity">
    <text evidence="3 16">Belongs to the CarB family.</text>
</comment>
<dbReference type="Gene3D" id="3.30.470.20">
    <property type="entry name" value="ATP-grasp fold, B domain"/>
    <property type="match status" value="2"/>
</dbReference>
<feature type="binding site" evidence="16">
    <location>
        <position position="298"/>
    </location>
    <ligand>
        <name>Mg(2+)</name>
        <dbReference type="ChEBI" id="CHEBI:18420"/>
        <label>2</label>
    </ligand>
</feature>
<dbReference type="Pfam" id="PF02787">
    <property type="entry name" value="CPSase_L_D3"/>
    <property type="match status" value="1"/>
</dbReference>